<protein>
    <submittedName>
        <fullName evidence="2">Uncharacterized protein</fullName>
    </submittedName>
</protein>
<feature type="region of interest" description="Disordered" evidence="1">
    <location>
        <begin position="1"/>
        <end position="23"/>
    </location>
</feature>
<evidence type="ECO:0000256" key="1">
    <source>
        <dbReference type="SAM" id="MobiDB-lite"/>
    </source>
</evidence>
<organism evidence="2 3">
    <name type="scientific">Teladorsagia circumcincta</name>
    <name type="common">Brown stomach worm</name>
    <name type="synonym">Ostertagia circumcincta</name>
    <dbReference type="NCBI Taxonomy" id="45464"/>
    <lineage>
        <taxon>Eukaryota</taxon>
        <taxon>Metazoa</taxon>
        <taxon>Ecdysozoa</taxon>
        <taxon>Nematoda</taxon>
        <taxon>Chromadorea</taxon>
        <taxon>Rhabditida</taxon>
        <taxon>Rhabditina</taxon>
        <taxon>Rhabditomorpha</taxon>
        <taxon>Strongyloidea</taxon>
        <taxon>Trichostrongylidae</taxon>
        <taxon>Teladorsagia</taxon>
    </lineage>
</organism>
<keyword evidence="3" id="KW-1185">Reference proteome</keyword>
<sequence>MEVKLGAHSGKKRGTDINSKDNGANNEWDCNLEQLAAQQIAPCKVAYWKNQKIGCAYKVCPEQKNMVASCVYSSGCLLCVFDCGREDTNNKRNAVEWCDTFDGAAKQFRRE</sequence>
<dbReference type="EMBL" id="KZ357601">
    <property type="protein sequence ID" value="PIO59537.1"/>
    <property type="molecule type" value="Genomic_DNA"/>
</dbReference>
<name>A0A2G9TNM6_TELCI</name>
<dbReference type="OrthoDB" id="5857298at2759"/>
<evidence type="ECO:0000313" key="3">
    <source>
        <dbReference type="Proteomes" id="UP000230423"/>
    </source>
</evidence>
<dbReference type="AlphaFoldDB" id="A0A2G9TNM6"/>
<dbReference type="Proteomes" id="UP000230423">
    <property type="component" value="Unassembled WGS sequence"/>
</dbReference>
<proteinExistence type="predicted"/>
<reference evidence="2 3" key="1">
    <citation type="submission" date="2015-09" db="EMBL/GenBank/DDBJ databases">
        <title>Draft genome of the parasitic nematode Teladorsagia circumcincta isolate WARC Sus (inbred).</title>
        <authorList>
            <person name="Mitreva M."/>
        </authorList>
    </citation>
    <scope>NUCLEOTIDE SEQUENCE [LARGE SCALE GENOMIC DNA]</scope>
    <source>
        <strain evidence="2 3">S</strain>
    </source>
</reference>
<gene>
    <name evidence="2" type="ORF">TELCIR_18999</name>
</gene>
<evidence type="ECO:0000313" key="2">
    <source>
        <dbReference type="EMBL" id="PIO59537.1"/>
    </source>
</evidence>
<accession>A0A2G9TNM6</accession>